<protein>
    <recommendedName>
        <fullName evidence="3">F-box domain-containing protein</fullName>
    </recommendedName>
</protein>
<dbReference type="Gene3D" id="1.20.1280.50">
    <property type="match status" value="1"/>
</dbReference>
<reference evidence="2" key="1">
    <citation type="submission" date="2024-04" db="EMBL/GenBank/DDBJ databases">
        <authorList>
            <person name="Shaw F."/>
            <person name="Minotto A."/>
        </authorList>
    </citation>
    <scope>NUCLEOTIDE SEQUENCE [LARGE SCALE GENOMIC DNA]</scope>
</reference>
<proteinExistence type="predicted"/>
<evidence type="ECO:0000313" key="1">
    <source>
        <dbReference type="EMBL" id="CAL1716235.1"/>
    </source>
</evidence>
<dbReference type="EMBL" id="OZ037952">
    <property type="protein sequence ID" value="CAL1716235.1"/>
    <property type="molecule type" value="Genomic_DNA"/>
</dbReference>
<evidence type="ECO:0008006" key="3">
    <source>
        <dbReference type="Google" id="ProtNLM"/>
    </source>
</evidence>
<evidence type="ECO:0000313" key="2">
    <source>
        <dbReference type="Proteomes" id="UP001497453"/>
    </source>
</evidence>
<name>A0ABP1E8E9_9APHY</name>
<accession>A0ABP1E8E9</accession>
<organism evidence="1 2">
    <name type="scientific">Somion occarium</name>
    <dbReference type="NCBI Taxonomy" id="3059160"/>
    <lineage>
        <taxon>Eukaryota</taxon>
        <taxon>Fungi</taxon>
        <taxon>Dikarya</taxon>
        <taxon>Basidiomycota</taxon>
        <taxon>Agaricomycotina</taxon>
        <taxon>Agaricomycetes</taxon>
        <taxon>Polyporales</taxon>
        <taxon>Cerrenaceae</taxon>
        <taxon>Somion</taxon>
    </lineage>
</organism>
<keyword evidence="2" id="KW-1185">Reference proteome</keyword>
<sequence>MEIIIHEAGPISLKTELDFMDEDVLRLRESLDREVYAYREKCRRRNELLPVAKLLPELLLVIFEYYVESPRTYINDGRWKNCFVSPFEIHEEPKGPCDWIHVAHVCHSWRAIAMGAPQLWSHIQLGSPTWVSEFIKRSGQYPLTVTTGRQPQGFIPTPYHTYLPPRKFSFLPSQILSSLALVFSQFNRLQELNLNLPGQHLEHALEKFLVGGLAFPVLKHLSISDPTQPRTFHSRMLPPAVTNAHYPLLRRVDFRTFTLQWVMPCLRTELTSLILVNDHHQSMVPTLDDALRTLAQLPRLKKLVLNRMLELAAPDHASESIVHPANNIHLPNLQQFIILDCDPDTFDAFMRQLVFPPSASIIFNNMMENSALYEGTKKVISCVLEKSLPMDTPPLTGLTVEFSVTSHRYRVLTIEGYKEDSTLYESLVGNKPSNPAFIMRFEIQDFIYGITTFPEIHVARDTLLNAPLDGVQDLHVGSRLASLAESRHSYRDLESQQLVTSLLLRCSSSHPIRLLCLAGSIFNMLPDLLTSYMSESSRSDTLPLLYRVRTLMFRRMIFHGDDIEYNRFCDSFRTQKQCHYFACGAFSTLIFHEFRSQFMRSRILDLVEAVGDMFSQHGRFLQNAGQGSSQDLPDIWPHAQFSMPYQYEYCQWDFPAQVTFGDKEAADRINAIEHDWVAHIQQGHRVTLDFRGNSGLTVQRIADAFRLWPH</sequence>
<gene>
    <name evidence="1" type="ORF">GFSPODELE1_LOCUS10659</name>
</gene>
<dbReference type="Proteomes" id="UP001497453">
    <property type="component" value="Chromosome 9"/>
</dbReference>